<dbReference type="InterPro" id="IPR028356">
    <property type="entry name" value="UDPglc_DH_euk"/>
</dbReference>
<dbReference type="InterPro" id="IPR017476">
    <property type="entry name" value="UDP-Glc/GDP-Man"/>
</dbReference>
<dbReference type="InterPro" id="IPR001732">
    <property type="entry name" value="UDP-Glc/GDP-Man_DH_N"/>
</dbReference>
<dbReference type="SUPFAM" id="SSF48179">
    <property type="entry name" value="6-phosphogluconate dehydrogenase C-terminal domain-like"/>
    <property type="match status" value="1"/>
</dbReference>
<accession>M2YIK7</accession>
<sequence>MTRSCIERGLICCIGAGYVGGPTCAKVTVVVLNQDRIDAWCSNDLPVFEPGLHDIVTLAREGTGSRRPNLFFSTNDSQAIDEADLIFISVNTPTKTTGTGAGYAPDLAYNDKIIVEKSTVPCGAASSLRAIFDALAPSLRFDILSNPEFLAEGTVVKDLLDPDRVLIGSLPDERSIAAMAALADIYSTWVPRSRIITINLCSISSFSAICEATGANVGDLAHAVGMDSRIGSRMLKPSVGFGGSCFKKDVLSLVYIAECLHLPEVAQYWQSVVSINEYQKNRITKRIISRLNNTLWGKKNTRESAAISVIHQLLQEKAQITVYDPKVSSEAVFAALEHQPPSRDATPDMIRSSITVCSGATTACANASAVVILTEWDHFKTDKIPVCFEEESLWSAGSDGEAASTDTVSSISSKDSGIDVETPLIEQKSSQSLDKLAESERIDWVSIARVVRKPGLVFDGRDVVEPAKLAKLVFRVECIGKPTTMIHAW</sequence>
<evidence type="ECO:0000256" key="1">
    <source>
        <dbReference type="ARBA" id="ARBA00004701"/>
    </source>
</evidence>
<dbReference type="EC" id="1.1.1.22" evidence="3 7"/>
<proteinExistence type="inferred from homology"/>
<reference evidence="12 13" key="2">
    <citation type="journal article" date="2012" name="PLoS Pathog.">
        <title>Diverse lifestyles and strategies of plant pathogenesis encoded in the genomes of eighteen Dothideomycetes fungi.</title>
        <authorList>
            <person name="Ohm R.A."/>
            <person name="Feau N."/>
            <person name="Henrissat B."/>
            <person name="Schoch C.L."/>
            <person name="Horwitz B.A."/>
            <person name="Barry K.W."/>
            <person name="Condon B.J."/>
            <person name="Copeland A.C."/>
            <person name="Dhillon B."/>
            <person name="Glaser F."/>
            <person name="Hesse C.N."/>
            <person name="Kosti I."/>
            <person name="LaButti K."/>
            <person name="Lindquist E.A."/>
            <person name="Lucas S."/>
            <person name="Salamov A.A."/>
            <person name="Bradshaw R.E."/>
            <person name="Ciuffetti L."/>
            <person name="Hamelin R.C."/>
            <person name="Kema G.H.J."/>
            <person name="Lawrence C."/>
            <person name="Scott J.A."/>
            <person name="Spatafora J.W."/>
            <person name="Turgeon B.G."/>
            <person name="de Wit P.J.G.M."/>
            <person name="Zhong S."/>
            <person name="Goodwin S.B."/>
            <person name="Grigoriev I.V."/>
        </authorList>
    </citation>
    <scope>NUCLEOTIDE SEQUENCE [LARGE SCALE GENOMIC DNA]</scope>
    <source>
        <strain evidence="13">NZE10 / CBS 128990</strain>
    </source>
</reference>
<dbReference type="EMBL" id="KB446546">
    <property type="protein sequence ID" value="EME38746.1"/>
    <property type="molecule type" value="Genomic_DNA"/>
</dbReference>
<dbReference type="Pfam" id="PF03721">
    <property type="entry name" value="UDPG_MGDP_dh_N"/>
    <property type="match status" value="1"/>
</dbReference>
<feature type="binding site" evidence="10">
    <location>
        <position position="152"/>
    </location>
    <ligand>
        <name>NAD(+)</name>
        <dbReference type="ChEBI" id="CHEBI:57540"/>
    </ligand>
</feature>
<gene>
    <name evidence="12" type="ORF">DOTSEDRAFT_66760</name>
</gene>
<organism evidence="12 13">
    <name type="scientific">Dothistroma septosporum (strain NZE10 / CBS 128990)</name>
    <name type="common">Red band needle blight fungus</name>
    <name type="synonym">Mycosphaerella pini</name>
    <dbReference type="NCBI Taxonomy" id="675120"/>
    <lineage>
        <taxon>Eukaryota</taxon>
        <taxon>Fungi</taxon>
        <taxon>Dikarya</taxon>
        <taxon>Ascomycota</taxon>
        <taxon>Pezizomycotina</taxon>
        <taxon>Dothideomycetes</taxon>
        <taxon>Dothideomycetidae</taxon>
        <taxon>Mycosphaerellales</taxon>
        <taxon>Mycosphaerellaceae</taxon>
        <taxon>Dothistroma</taxon>
    </lineage>
</organism>
<dbReference type="GO" id="GO:0000271">
    <property type="term" value="P:polysaccharide biosynthetic process"/>
    <property type="evidence" value="ECO:0007669"/>
    <property type="project" value="InterPro"/>
</dbReference>
<dbReference type="eggNOG" id="KOG2666">
    <property type="taxonomic scope" value="Eukaryota"/>
</dbReference>
<dbReference type="Proteomes" id="UP000016933">
    <property type="component" value="Unassembled WGS sequence"/>
</dbReference>
<dbReference type="GO" id="GO:0051287">
    <property type="term" value="F:NAD binding"/>
    <property type="evidence" value="ECO:0007669"/>
    <property type="project" value="InterPro"/>
</dbReference>
<evidence type="ECO:0000256" key="6">
    <source>
        <dbReference type="ARBA" id="ARBA00047473"/>
    </source>
</evidence>
<evidence type="ECO:0000256" key="10">
    <source>
        <dbReference type="PIRSR" id="PIRSR500134-3"/>
    </source>
</evidence>
<evidence type="ECO:0000313" key="12">
    <source>
        <dbReference type="EMBL" id="EME38746.1"/>
    </source>
</evidence>
<keyword evidence="13" id="KW-1185">Reference proteome</keyword>
<feature type="binding site" evidence="10">
    <location>
        <position position="248"/>
    </location>
    <ligand>
        <name>NAD(+)</name>
        <dbReference type="ChEBI" id="CHEBI:57540"/>
    </ligand>
</feature>
<dbReference type="Pfam" id="PF00984">
    <property type="entry name" value="UDPG_MGDP_dh"/>
    <property type="match status" value="1"/>
</dbReference>
<dbReference type="GO" id="GO:0006024">
    <property type="term" value="P:glycosaminoglycan biosynthetic process"/>
    <property type="evidence" value="ECO:0007669"/>
    <property type="project" value="TreeGrafter"/>
</dbReference>
<dbReference type="Pfam" id="PF03720">
    <property type="entry name" value="UDPG_MGDP_dh_C"/>
    <property type="match status" value="1"/>
</dbReference>
<dbReference type="GO" id="GO:0006065">
    <property type="term" value="P:UDP-glucuronate biosynthetic process"/>
    <property type="evidence" value="ECO:0007669"/>
    <property type="project" value="UniProtKB-UniPathway"/>
</dbReference>
<dbReference type="InterPro" id="IPR014027">
    <property type="entry name" value="UDP-Glc/GDP-Man_DH_C"/>
</dbReference>
<dbReference type="GO" id="GO:0003979">
    <property type="term" value="F:UDP-glucose 6-dehydrogenase activity"/>
    <property type="evidence" value="ECO:0007669"/>
    <property type="project" value="UniProtKB-EC"/>
</dbReference>
<dbReference type="HOGENOM" id="CLU_023810_7_0_1"/>
<dbReference type="SMART" id="SM00984">
    <property type="entry name" value="UDPG_MGDP_dh_C"/>
    <property type="match status" value="1"/>
</dbReference>
<dbReference type="OMA" id="CHALVIH"/>
<feature type="active site" description="Nucleophile" evidence="8">
    <location>
        <position position="245"/>
    </location>
</feature>
<keyword evidence="5 7" id="KW-0520">NAD</keyword>
<comment type="pathway">
    <text evidence="1">Nucleotide-sugar biosynthesis; UDP-alpha-D-glucuronate biosynthesis; UDP-alpha-D-glucuronate from UDP-alpha-D-glucose: step 1/1.</text>
</comment>
<dbReference type="PIRSF" id="PIRSF000124">
    <property type="entry name" value="UDPglc_GDPman_dh"/>
    <property type="match status" value="1"/>
</dbReference>
<dbReference type="InterPro" id="IPR028357">
    <property type="entry name" value="UDPglc_DH_bac"/>
</dbReference>
<keyword evidence="4 7" id="KW-0560">Oxidoreductase</keyword>
<evidence type="ECO:0000313" key="13">
    <source>
        <dbReference type="Proteomes" id="UP000016933"/>
    </source>
</evidence>
<comment type="catalytic activity">
    <reaction evidence="6 7">
        <text>UDP-alpha-D-glucose + 2 NAD(+) + H2O = UDP-alpha-D-glucuronate + 2 NADH + 3 H(+)</text>
        <dbReference type="Rhea" id="RHEA:23596"/>
        <dbReference type="ChEBI" id="CHEBI:15377"/>
        <dbReference type="ChEBI" id="CHEBI:15378"/>
        <dbReference type="ChEBI" id="CHEBI:57540"/>
        <dbReference type="ChEBI" id="CHEBI:57945"/>
        <dbReference type="ChEBI" id="CHEBI:58052"/>
        <dbReference type="ChEBI" id="CHEBI:58885"/>
        <dbReference type="EC" id="1.1.1.22"/>
    </reaction>
</comment>
<dbReference type="InterPro" id="IPR036220">
    <property type="entry name" value="UDP-Glc/GDP-Man_DH_C_sf"/>
</dbReference>
<protein>
    <recommendedName>
        <fullName evidence="3 7">UDP-glucose 6-dehydrogenase</fullName>
        <ecNumber evidence="3 7">1.1.1.22</ecNumber>
    </recommendedName>
</protein>
<evidence type="ECO:0000259" key="11">
    <source>
        <dbReference type="SMART" id="SM00984"/>
    </source>
</evidence>
<dbReference type="InterPro" id="IPR008927">
    <property type="entry name" value="6-PGluconate_DH-like_C_sf"/>
</dbReference>
<dbReference type="Gene3D" id="3.40.50.720">
    <property type="entry name" value="NAD(P)-binding Rossmann-like Domain"/>
    <property type="match status" value="2"/>
</dbReference>
<feature type="binding site" evidence="10">
    <location>
        <position position="92"/>
    </location>
    <ligand>
        <name>NAD(+)</name>
        <dbReference type="ChEBI" id="CHEBI:57540"/>
    </ligand>
</feature>
<dbReference type="SUPFAM" id="SSF52413">
    <property type="entry name" value="UDP-glucose/GDP-mannose dehydrogenase C-terminal domain"/>
    <property type="match status" value="1"/>
</dbReference>
<evidence type="ECO:0000256" key="2">
    <source>
        <dbReference type="ARBA" id="ARBA00006601"/>
    </source>
</evidence>
<feature type="binding site" evidence="10">
    <location>
        <position position="302"/>
    </location>
    <ligand>
        <name>NAD(+)</name>
        <dbReference type="ChEBI" id="CHEBI:57540"/>
    </ligand>
</feature>
<dbReference type="AlphaFoldDB" id="M2YIK7"/>
<evidence type="ECO:0000256" key="5">
    <source>
        <dbReference type="ARBA" id="ARBA00023027"/>
    </source>
</evidence>
<reference evidence="13" key="1">
    <citation type="journal article" date="2012" name="PLoS Genet.">
        <title>The genomes of the fungal plant pathogens Cladosporium fulvum and Dothistroma septosporum reveal adaptation to different hosts and lifestyles but also signatures of common ancestry.</title>
        <authorList>
            <person name="de Wit P.J.G.M."/>
            <person name="van der Burgt A."/>
            <person name="Oekmen B."/>
            <person name="Stergiopoulos I."/>
            <person name="Abd-Elsalam K.A."/>
            <person name="Aerts A.L."/>
            <person name="Bahkali A.H."/>
            <person name="Beenen H.G."/>
            <person name="Chettri P."/>
            <person name="Cox M.P."/>
            <person name="Datema E."/>
            <person name="de Vries R.P."/>
            <person name="Dhillon B."/>
            <person name="Ganley A.R."/>
            <person name="Griffiths S.A."/>
            <person name="Guo Y."/>
            <person name="Hamelin R.C."/>
            <person name="Henrissat B."/>
            <person name="Kabir M.S."/>
            <person name="Jashni M.K."/>
            <person name="Kema G."/>
            <person name="Klaubauf S."/>
            <person name="Lapidus A."/>
            <person name="Levasseur A."/>
            <person name="Lindquist E."/>
            <person name="Mehrabi R."/>
            <person name="Ohm R.A."/>
            <person name="Owen T.J."/>
            <person name="Salamov A."/>
            <person name="Schwelm A."/>
            <person name="Schijlen E."/>
            <person name="Sun H."/>
            <person name="van den Burg H.A."/>
            <person name="van Ham R.C.H.J."/>
            <person name="Zhang S."/>
            <person name="Goodwin S.B."/>
            <person name="Grigoriev I.V."/>
            <person name="Collemare J."/>
            <person name="Bradshaw R.E."/>
        </authorList>
    </citation>
    <scope>NUCLEOTIDE SEQUENCE [LARGE SCALE GENOMIC DNA]</scope>
    <source>
        <strain evidence="13">NZE10 / CBS 128990</strain>
    </source>
</reference>
<dbReference type="OrthoDB" id="5059218at2759"/>
<evidence type="ECO:0000256" key="3">
    <source>
        <dbReference type="ARBA" id="ARBA00012954"/>
    </source>
</evidence>
<comment type="similarity">
    <text evidence="2 7">Belongs to the UDP-glucose/GDP-mannose dehydrogenase family.</text>
</comment>
<evidence type="ECO:0000256" key="8">
    <source>
        <dbReference type="PIRSR" id="PIRSR500134-1"/>
    </source>
</evidence>
<dbReference type="UniPathway" id="UPA00038">
    <property type="reaction ID" value="UER00491"/>
</dbReference>
<dbReference type="SUPFAM" id="SSF51735">
    <property type="entry name" value="NAD(P)-binding Rossmann-fold domains"/>
    <property type="match status" value="1"/>
</dbReference>
<dbReference type="STRING" id="675120.M2YIK7"/>
<dbReference type="InterPro" id="IPR036291">
    <property type="entry name" value="NAD(P)-bd_dom_sf"/>
</dbReference>
<evidence type="ECO:0000256" key="7">
    <source>
        <dbReference type="PIRNR" id="PIRNR000124"/>
    </source>
</evidence>
<dbReference type="PANTHER" id="PTHR11374">
    <property type="entry name" value="UDP-GLUCOSE DEHYDROGENASE/UDP-MANNAC DEHYDROGENASE"/>
    <property type="match status" value="1"/>
</dbReference>
<evidence type="ECO:0000256" key="9">
    <source>
        <dbReference type="PIRSR" id="PIRSR500134-2"/>
    </source>
</evidence>
<feature type="binding site" evidence="10">
    <location>
        <position position="119"/>
    </location>
    <ligand>
        <name>NAD(+)</name>
        <dbReference type="ChEBI" id="CHEBI:57540"/>
    </ligand>
</feature>
<dbReference type="PIRSF" id="PIRSF500134">
    <property type="entry name" value="UDPglc_DH_bac"/>
    <property type="match status" value="1"/>
</dbReference>
<dbReference type="PANTHER" id="PTHR11374:SF3">
    <property type="entry name" value="UDP-GLUCOSE 6-DEHYDROGENASE"/>
    <property type="match status" value="1"/>
</dbReference>
<feature type="domain" description="UDP-glucose/GDP-mannose dehydrogenase C-terminal" evidence="11">
    <location>
        <begin position="294"/>
        <end position="383"/>
    </location>
</feature>
<dbReference type="InterPro" id="IPR014026">
    <property type="entry name" value="UDP-Glc/GDP-Man_DH_dimer"/>
</dbReference>
<feature type="binding site" evidence="9">
    <location>
        <begin position="149"/>
        <end position="152"/>
    </location>
    <ligand>
        <name>substrate</name>
    </ligand>
</feature>
<name>M2YIK7_DOTSN</name>
<dbReference type="GO" id="GO:0005634">
    <property type="term" value="C:nucleus"/>
    <property type="evidence" value="ECO:0007669"/>
    <property type="project" value="TreeGrafter"/>
</dbReference>
<feature type="binding site" evidence="9">
    <location>
        <position position="242"/>
    </location>
    <ligand>
        <name>substrate</name>
    </ligand>
</feature>
<feature type="binding site" evidence="10">
    <location>
        <position position="36"/>
    </location>
    <ligand>
        <name>NAD(+)</name>
        <dbReference type="ChEBI" id="CHEBI:57540"/>
    </ligand>
</feature>
<evidence type="ECO:0000256" key="4">
    <source>
        <dbReference type="ARBA" id="ARBA00023002"/>
    </source>
</evidence>